<dbReference type="InterPro" id="IPR014729">
    <property type="entry name" value="Rossmann-like_a/b/a_fold"/>
</dbReference>
<dbReference type="Pfam" id="PF02698">
    <property type="entry name" value="DUF218"/>
    <property type="match status" value="1"/>
</dbReference>
<keyword evidence="3" id="KW-1185">Reference proteome</keyword>
<dbReference type="OrthoDB" id="9782395at2"/>
<dbReference type="PANTHER" id="PTHR30336">
    <property type="entry name" value="INNER MEMBRANE PROTEIN, PROBABLE PERMEASE"/>
    <property type="match status" value="1"/>
</dbReference>
<dbReference type="STRING" id="59843.A3958_20355"/>
<dbReference type="CDD" id="cd06259">
    <property type="entry name" value="YdcF-like"/>
    <property type="match status" value="1"/>
</dbReference>
<sequence>MRQEIHKNLPRAGTKKRAWFRRGMYALLSLVVLGVLWSGYAYWKIESAESSPAEKADVGIILGASMWGDQPSPGLRERLEQALVEYNAGRFDTFIVSGGLDKPGYTYTEAEGMRNFLVEAGVPEERIYLENEATSTYENLLYSQDIMENNGWKTAIIITHDYHGTRSMEVATTLGYDHPSMSLTESTVLPMVKHKSREVLAYTKWTADRLLIAVGVL</sequence>
<comment type="caution">
    <text evidence="2">The sequence shown here is derived from an EMBL/GenBank/DDBJ whole genome shotgun (WGS) entry which is preliminary data.</text>
</comment>
<feature type="domain" description="DUF218" evidence="1">
    <location>
        <begin position="57"/>
        <end position="179"/>
    </location>
</feature>
<reference evidence="2" key="1">
    <citation type="journal article" date="2016" name="Genome Announc.">
        <title>Draft genomes of two strains of Paenibacillus glucanolyticus with capability to degrade lignocellulose.</title>
        <authorList>
            <person name="Mathews S.L."/>
            <person name="Pawlak J."/>
            <person name="Grunden A.M."/>
        </authorList>
    </citation>
    <scope>NUCLEOTIDE SEQUENCE [LARGE SCALE GENOMIC DNA]</scope>
    <source>
        <strain evidence="2">SLM1</strain>
    </source>
</reference>
<dbReference type="GeneID" id="97556206"/>
<dbReference type="PANTHER" id="PTHR30336:SF20">
    <property type="entry name" value="DUF218 DOMAIN-CONTAINING PROTEIN"/>
    <property type="match status" value="1"/>
</dbReference>
<dbReference type="Proteomes" id="UP000076796">
    <property type="component" value="Unassembled WGS sequence"/>
</dbReference>
<accession>A0A163LNB8</accession>
<gene>
    <name evidence="2" type="ORF">AWU65_21235</name>
</gene>
<dbReference type="EMBL" id="LWMH01000001">
    <property type="protein sequence ID" value="KZS48276.1"/>
    <property type="molecule type" value="Genomic_DNA"/>
</dbReference>
<protein>
    <recommendedName>
        <fullName evidence="1">DUF218 domain-containing protein</fullName>
    </recommendedName>
</protein>
<dbReference type="GO" id="GO:0005886">
    <property type="term" value="C:plasma membrane"/>
    <property type="evidence" value="ECO:0007669"/>
    <property type="project" value="TreeGrafter"/>
</dbReference>
<organism evidence="2 3">
    <name type="scientific">Paenibacillus glucanolyticus</name>
    <dbReference type="NCBI Taxonomy" id="59843"/>
    <lineage>
        <taxon>Bacteria</taxon>
        <taxon>Bacillati</taxon>
        <taxon>Bacillota</taxon>
        <taxon>Bacilli</taxon>
        <taxon>Bacillales</taxon>
        <taxon>Paenibacillaceae</taxon>
        <taxon>Paenibacillus</taxon>
    </lineage>
</organism>
<dbReference type="RefSeq" id="WP_006209646.1">
    <property type="nucleotide sequence ID" value="NZ_CP147845.1"/>
</dbReference>
<evidence type="ECO:0000313" key="2">
    <source>
        <dbReference type="EMBL" id="KZS48276.1"/>
    </source>
</evidence>
<name>A0A163LNB8_9BACL</name>
<evidence type="ECO:0000313" key="3">
    <source>
        <dbReference type="Proteomes" id="UP000076796"/>
    </source>
</evidence>
<dbReference type="Gene3D" id="3.40.50.620">
    <property type="entry name" value="HUPs"/>
    <property type="match status" value="1"/>
</dbReference>
<evidence type="ECO:0000259" key="1">
    <source>
        <dbReference type="Pfam" id="PF02698"/>
    </source>
</evidence>
<dbReference type="AlphaFoldDB" id="A0A163LNB8"/>
<dbReference type="InterPro" id="IPR051599">
    <property type="entry name" value="Cell_Envelope_Assoc"/>
</dbReference>
<dbReference type="InterPro" id="IPR003848">
    <property type="entry name" value="DUF218"/>
</dbReference>
<proteinExistence type="predicted"/>